<dbReference type="KEGG" id="sxi:SXIM_41900"/>
<reference evidence="7" key="1">
    <citation type="submission" date="2019-08" db="EMBL/GenBank/DDBJ databases">
        <title>Complete genome sequence of a mangrove-derived Streptomyces xiamenensis.</title>
        <authorList>
            <person name="Xu J."/>
        </authorList>
    </citation>
    <scope>NUCLEOTIDE SEQUENCE</scope>
    <source>
        <strain evidence="7">318</strain>
    </source>
</reference>
<feature type="compositionally biased region" description="Basic and acidic residues" evidence="5">
    <location>
        <begin position="564"/>
        <end position="576"/>
    </location>
</feature>
<evidence type="ECO:0000259" key="6">
    <source>
        <dbReference type="PROSITE" id="PS51755"/>
    </source>
</evidence>
<dbReference type="STRING" id="408015.SXIM_41900"/>
<dbReference type="PANTHER" id="PTHR47691">
    <property type="entry name" value="REGULATOR-RELATED"/>
    <property type="match status" value="1"/>
</dbReference>
<accession>A0A0F7FXZ2</accession>
<dbReference type="InterPro" id="IPR041664">
    <property type="entry name" value="AAA_16"/>
</dbReference>
<dbReference type="InterPro" id="IPR058852">
    <property type="entry name" value="HTH_77"/>
</dbReference>
<dbReference type="InterPro" id="IPR016032">
    <property type="entry name" value="Sig_transdc_resp-reg_C-effctor"/>
</dbReference>
<name>A0A0F7FXZ2_9ACTN</name>
<organism evidence="7 8">
    <name type="scientific">Streptomyces xiamenensis</name>
    <dbReference type="NCBI Taxonomy" id="408015"/>
    <lineage>
        <taxon>Bacteria</taxon>
        <taxon>Bacillati</taxon>
        <taxon>Actinomycetota</taxon>
        <taxon>Actinomycetes</taxon>
        <taxon>Kitasatosporales</taxon>
        <taxon>Streptomycetaceae</taxon>
        <taxon>Streptomyces</taxon>
    </lineage>
</organism>
<dbReference type="InterPro" id="IPR036388">
    <property type="entry name" value="WH-like_DNA-bd_sf"/>
</dbReference>
<dbReference type="InterPro" id="IPR027417">
    <property type="entry name" value="P-loop_NTPase"/>
</dbReference>
<feature type="compositionally biased region" description="Low complexity" evidence="5">
    <location>
        <begin position="257"/>
        <end position="266"/>
    </location>
</feature>
<gene>
    <name evidence="7" type="ORF">SXIM_41900</name>
</gene>
<evidence type="ECO:0000313" key="7">
    <source>
        <dbReference type="EMBL" id="AKG45574.1"/>
    </source>
</evidence>
<dbReference type="Pfam" id="PF03704">
    <property type="entry name" value="BTAD"/>
    <property type="match status" value="1"/>
</dbReference>
<feature type="region of interest" description="Disordered" evidence="5">
    <location>
        <begin position="249"/>
        <end position="327"/>
    </location>
</feature>
<dbReference type="InterPro" id="IPR001867">
    <property type="entry name" value="OmpR/PhoB-type_DNA-bd"/>
</dbReference>
<dbReference type="PATRIC" id="fig|408015.6.peg.4244"/>
<dbReference type="InterPro" id="IPR011990">
    <property type="entry name" value="TPR-like_helical_dom_sf"/>
</dbReference>
<dbReference type="SMART" id="SM00862">
    <property type="entry name" value="Trans_reg_C"/>
    <property type="match status" value="1"/>
</dbReference>
<dbReference type="AlphaFoldDB" id="A0A0F7FXZ2"/>
<protein>
    <submittedName>
        <fullName evidence="7">Tetratricopeptide repeat protein</fullName>
    </submittedName>
</protein>
<feature type="region of interest" description="Disordered" evidence="5">
    <location>
        <begin position="564"/>
        <end position="583"/>
    </location>
</feature>
<feature type="DNA-binding region" description="OmpR/PhoB-type" evidence="4">
    <location>
        <begin position="1"/>
        <end position="94"/>
    </location>
</feature>
<comment type="similarity">
    <text evidence="1">Belongs to the AfsR/DnrI/RedD regulatory family.</text>
</comment>
<feature type="compositionally biased region" description="Gly residues" evidence="5">
    <location>
        <begin position="267"/>
        <end position="282"/>
    </location>
</feature>
<dbReference type="Pfam" id="PF25872">
    <property type="entry name" value="HTH_77"/>
    <property type="match status" value="1"/>
</dbReference>
<dbReference type="RefSeq" id="WP_046724852.1">
    <property type="nucleotide sequence ID" value="NZ_CP009922.3"/>
</dbReference>
<keyword evidence="2" id="KW-0902">Two-component regulatory system</keyword>
<dbReference type="GO" id="GO:0006355">
    <property type="term" value="P:regulation of DNA-templated transcription"/>
    <property type="evidence" value="ECO:0007669"/>
    <property type="project" value="InterPro"/>
</dbReference>
<keyword evidence="3 4" id="KW-0238">DNA-binding</keyword>
<dbReference type="GO" id="GO:0000160">
    <property type="term" value="P:phosphorelay signal transduction system"/>
    <property type="evidence" value="ECO:0007669"/>
    <property type="project" value="UniProtKB-KW"/>
</dbReference>
<dbReference type="Gene3D" id="1.10.10.10">
    <property type="entry name" value="Winged helix-like DNA-binding domain superfamily/Winged helix DNA-binding domain"/>
    <property type="match status" value="1"/>
</dbReference>
<evidence type="ECO:0000256" key="3">
    <source>
        <dbReference type="ARBA" id="ARBA00023125"/>
    </source>
</evidence>
<dbReference type="SUPFAM" id="SSF52540">
    <property type="entry name" value="P-loop containing nucleoside triphosphate hydrolases"/>
    <property type="match status" value="1"/>
</dbReference>
<evidence type="ECO:0000256" key="2">
    <source>
        <dbReference type="ARBA" id="ARBA00023012"/>
    </source>
</evidence>
<dbReference type="PROSITE" id="PS51755">
    <property type="entry name" value="OMPR_PHOB"/>
    <property type="match status" value="1"/>
</dbReference>
<dbReference type="Gene3D" id="1.25.40.10">
    <property type="entry name" value="Tetratricopeptide repeat domain"/>
    <property type="match status" value="2"/>
</dbReference>
<proteinExistence type="inferred from homology"/>
<dbReference type="Proteomes" id="UP000034034">
    <property type="component" value="Chromosome"/>
</dbReference>
<dbReference type="SUPFAM" id="SSF46894">
    <property type="entry name" value="C-terminal effector domain of the bipartite response regulators"/>
    <property type="match status" value="1"/>
</dbReference>
<dbReference type="SUPFAM" id="SSF48452">
    <property type="entry name" value="TPR-like"/>
    <property type="match status" value="2"/>
</dbReference>
<dbReference type="GO" id="GO:0003677">
    <property type="term" value="F:DNA binding"/>
    <property type="evidence" value="ECO:0007669"/>
    <property type="project" value="UniProtKB-UniRule"/>
</dbReference>
<dbReference type="HOGENOM" id="CLU_004665_1_3_11"/>
<sequence>MQHHYRVLGTVRVFRADGTEIAVGGGRRLRALLAALAAAGGRPVASEALVARVWCQDAPPAEPVAAVQALVGRLRRVLGAAAVESVPGGYRLAAGAGDIDLFRFAELAEGGAAALGAGDARRASVLLEEALALWDEPVLAELPGRQDEPLVADALRRYGRARRDRLAAEVALGRPGRAVGELAELTAAAPLDEPLHALRIRALLGDGRPAEALGAYEEARAALAERLGTDPGPELRALYAGLLGSPGGGAATEPRNGARPAAVGVNGARGPGNRRAGGGASGGRTPLSRAADAERRTTGRAVGEAVPRAGSTTGKRETAGGQDRGAPVGARGWVSSFVGRETELRTVREALAGARLVTLLGPGGVGKTRLALEAVAAPATRVRVVELAGVRDGADVAEAVLQEVAAGAGDVRGAATLGGGGGATRDPLELLVESCARRRLLLVLDNCEHVRAAATALAEALLIRCPGVTVLATSREPLGLPGETVLPVGPLPPADALRLFGERGAAARPGFGVQEDPAACAEICRRLDGLPLALELAAARLRAFTPRELADRLDRRFVLLGDGGSDHGGGHDRGGSDDGSGSHRRRRTLRAVVDWSWDLLTEAERTVLRRLSVFSGGCAFGEAEAVCGADTLGALPALVDKSLLTAVPEPSGGGTRYRLLETVAQYAAERLTAAGERDAVAQRHLHTYRELARAAEPGLHGPRQAHWMARLTREHDNIRTAVRHALDTGQEQEALCLVLAMSWFWRLHFYMGDFRSAARGAAELGPDPFAAPVRHAAPLSGRVTDLPPPWDTERRWEARRQVRLLLLAAGEGEYAEPERLAAVIAAYRPGLPQLCGQPGQMWYFAKLMAGEYPDVEATMAAMLDDCRRLGSTWDLGCALLMRATLLTSVEVAQEALEQLERTGDPLAIAQALWVRGDAWLLRGRQERAVADFGAALEWAERSGTPAQVPLLRAEWAAARLAVDPADAAAERELRRAVADSREFSLSAPGLPALLLAEFLGGTGRLEEAREPLRALAEDFSEHTPPLIRALWAGLHGWLDCQREAYGTALEWLREAVEVLSGSGRMMAPQMVAHELLLAAWARAGLGGHPEAALLLGAYDRYRPVPGMGFRPMPTDPTLSPRVRALVRAGLPEAVYEERYAAGAALTLPEAIAVVTGRG</sequence>
<dbReference type="Gene3D" id="3.40.50.300">
    <property type="entry name" value="P-loop containing nucleotide triphosphate hydrolases"/>
    <property type="match status" value="1"/>
</dbReference>
<evidence type="ECO:0000256" key="5">
    <source>
        <dbReference type="SAM" id="MobiDB-lite"/>
    </source>
</evidence>
<dbReference type="CDD" id="cd15831">
    <property type="entry name" value="BTAD"/>
    <property type="match status" value="1"/>
</dbReference>
<evidence type="ECO:0000313" key="8">
    <source>
        <dbReference type="Proteomes" id="UP000034034"/>
    </source>
</evidence>
<dbReference type="PANTHER" id="PTHR47691:SF3">
    <property type="entry name" value="HTH-TYPE TRANSCRIPTIONAL REGULATOR RV0890C-RELATED"/>
    <property type="match status" value="1"/>
</dbReference>
<evidence type="ECO:0000256" key="4">
    <source>
        <dbReference type="PROSITE-ProRule" id="PRU01091"/>
    </source>
</evidence>
<dbReference type="Pfam" id="PF13191">
    <property type="entry name" value="AAA_16"/>
    <property type="match status" value="1"/>
</dbReference>
<dbReference type="SMART" id="SM01043">
    <property type="entry name" value="BTAD"/>
    <property type="match status" value="1"/>
</dbReference>
<dbReference type="PRINTS" id="PR00364">
    <property type="entry name" value="DISEASERSIST"/>
</dbReference>
<feature type="domain" description="OmpR/PhoB-type" evidence="6">
    <location>
        <begin position="1"/>
        <end position="94"/>
    </location>
</feature>
<evidence type="ECO:0000256" key="1">
    <source>
        <dbReference type="ARBA" id="ARBA00005820"/>
    </source>
</evidence>
<keyword evidence="8" id="KW-1185">Reference proteome</keyword>
<dbReference type="EMBL" id="CP009922">
    <property type="protein sequence ID" value="AKG45574.1"/>
    <property type="molecule type" value="Genomic_DNA"/>
</dbReference>
<dbReference type="InterPro" id="IPR005158">
    <property type="entry name" value="BTAD"/>
</dbReference>